<name>A0ACC2A8D0_DIPCM</name>
<reference evidence="2" key="1">
    <citation type="journal article" date="2024" name="Proc. Natl. Acad. Sci. U.S.A.">
        <title>Extraordinary preservation of gene collinearity over three hundred million years revealed in homosporous lycophytes.</title>
        <authorList>
            <person name="Li C."/>
            <person name="Wickell D."/>
            <person name="Kuo L.Y."/>
            <person name="Chen X."/>
            <person name="Nie B."/>
            <person name="Liao X."/>
            <person name="Peng D."/>
            <person name="Ji J."/>
            <person name="Jenkins J."/>
            <person name="Williams M."/>
            <person name="Shu S."/>
            <person name="Plott C."/>
            <person name="Barry K."/>
            <person name="Rajasekar S."/>
            <person name="Grimwood J."/>
            <person name="Han X."/>
            <person name="Sun S."/>
            <person name="Hou Z."/>
            <person name="He W."/>
            <person name="Dai G."/>
            <person name="Sun C."/>
            <person name="Schmutz J."/>
            <person name="Leebens-Mack J.H."/>
            <person name="Li F.W."/>
            <person name="Wang L."/>
        </authorList>
    </citation>
    <scope>NUCLEOTIDE SEQUENCE [LARGE SCALE GENOMIC DNA]</scope>
    <source>
        <strain evidence="2">cv. PW_Plant_1</strain>
    </source>
</reference>
<evidence type="ECO:0000313" key="1">
    <source>
        <dbReference type="EMBL" id="KAJ7513809.1"/>
    </source>
</evidence>
<proteinExistence type="predicted"/>
<evidence type="ECO:0000313" key="2">
    <source>
        <dbReference type="Proteomes" id="UP001162992"/>
    </source>
</evidence>
<keyword evidence="2" id="KW-1185">Reference proteome</keyword>
<sequence length="296" mass="32227">MASVTAPLSPEASISEWKKMKVQELREVLASKGLETDGVKSSLIERLENSAKSDTAKSDIARSDETSPILEGSTEPLKEKEVENECEISQKVNNGHDMPKPVEELVSGDSPESLPAEEQLIVTETNGASKEIEEKTILITADVPSPQNINGTQDCAAPPSDLEKKQRRAERFGVDVKMSENEKRRLRAARFGAASDNLEKGCQSVYADSSKMSPTLKEAEAEKRKARAARFGTSESSEKSPSDDDAKKRARLARFGSSPDARTDPSSEEKKKARAARFGSAAKEVVLNGENKFQGE</sequence>
<protein>
    <submittedName>
        <fullName evidence="1">Uncharacterized protein</fullName>
    </submittedName>
</protein>
<organism evidence="1 2">
    <name type="scientific">Diphasiastrum complanatum</name>
    <name type="common">Issler's clubmoss</name>
    <name type="synonym">Lycopodium complanatum</name>
    <dbReference type="NCBI Taxonomy" id="34168"/>
    <lineage>
        <taxon>Eukaryota</taxon>
        <taxon>Viridiplantae</taxon>
        <taxon>Streptophyta</taxon>
        <taxon>Embryophyta</taxon>
        <taxon>Tracheophyta</taxon>
        <taxon>Lycopodiopsida</taxon>
        <taxon>Lycopodiales</taxon>
        <taxon>Lycopodiaceae</taxon>
        <taxon>Lycopodioideae</taxon>
        <taxon>Diphasiastrum</taxon>
    </lineage>
</organism>
<dbReference type="EMBL" id="CM055114">
    <property type="protein sequence ID" value="KAJ7513809.1"/>
    <property type="molecule type" value="Genomic_DNA"/>
</dbReference>
<accession>A0ACC2A8D0</accession>
<dbReference type="Proteomes" id="UP001162992">
    <property type="component" value="Chromosome 23"/>
</dbReference>
<comment type="caution">
    <text evidence="1">The sequence shown here is derived from an EMBL/GenBank/DDBJ whole genome shotgun (WGS) entry which is preliminary data.</text>
</comment>
<gene>
    <name evidence="1" type="ORF">O6H91_23G015700</name>
</gene>